<reference evidence="4" key="1">
    <citation type="submission" date="2016-10" db="EMBL/GenBank/DDBJ databases">
        <authorList>
            <person name="Varghese N."/>
            <person name="Submissions S."/>
        </authorList>
    </citation>
    <scope>NUCLEOTIDE SEQUENCE [LARGE SCALE GENOMIC DNA]</scope>
    <source>
        <strain evidence="4">DSM 19891</strain>
    </source>
</reference>
<sequence>MTKQLALLALILLFNSCGIFKSYEKHPKREFRGVWIATVVNIDWPKNGNDTSEKQKADYLKILDFYEKENYNAVIVQVRAAGDAFYDSEYAPWSRFLTGEEGTPPKWNTDVLEWMISEAHQRGMEFHAWLNPYRATFDENFEVLAETHDYCTHPEWIVHYGKKNYYNPGLPQVQKHFSNIITELVSNYDVDAIHFDDYFYPYKIKDAIFNDSLAFETYAQNNQSIDDWRRSNIDSLVKQSHETIKAIKPWVQFGISPFGVWKNNSTDPKGSDTKAGQTTYEDLYADPLLWMEKGWIDYLAPQVYWSMDLPVASHRKIVDWWSKNNFDTNLYVGNGPYKIRNNSDEAWNDSKELPMQLELARETPQIQGNIMFSAKSLMTEKDDVVEYINKKYYKLPALNPISSLAKNHSIIKPQLINTTKEGDEVIFEFDDLKSMRYMLIYSSGRKVKEEYPIKKLVTKVLINSNSNSIRIPKSDFKKTYYSISFIDLYAVETIPTVINLKNIP</sequence>
<dbReference type="Gene3D" id="3.20.20.80">
    <property type="entry name" value="Glycosidases"/>
    <property type="match status" value="1"/>
</dbReference>
<keyword evidence="3" id="KW-0449">Lipoprotein</keyword>
<keyword evidence="1" id="KW-0732">Signal</keyword>
<evidence type="ECO:0000256" key="1">
    <source>
        <dbReference type="ARBA" id="ARBA00022729"/>
    </source>
</evidence>
<dbReference type="InterPro" id="IPR003790">
    <property type="entry name" value="GHL10"/>
</dbReference>
<dbReference type="AlphaFoldDB" id="A0A1I6JRV3"/>
<feature type="domain" description="Glycosyl hydrolase-like 10" evidence="2">
    <location>
        <begin position="30"/>
        <end position="348"/>
    </location>
</feature>
<keyword evidence="4" id="KW-1185">Reference proteome</keyword>
<dbReference type="PANTHER" id="PTHR43405:SF1">
    <property type="entry name" value="GLYCOSYL HYDROLASE DIGH"/>
    <property type="match status" value="1"/>
</dbReference>
<dbReference type="InterPro" id="IPR052177">
    <property type="entry name" value="Divisome_Glycosyl_Hydrolase"/>
</dbReference>
<gene>
    <name evidence="3" type="ORF">SAMN04488010_2914</name>
</gene>
<name>A0A1I6JRV3_9FLAO</name>
<evidence type="ECO:0000313" key="3">
    <source>
        <dbReference type="EMBL" id="SFR81685.1"/>
    </source>
</evidence>
<organism evidence="3 4">
    <name type="scientific">Maribacter stanieri</name>
    <dbReference type="NCBI Taxonomy" id="440514"/>
    <lineage>
        <taxon>Bacteria</taxon>
        <taxon>Pseudomonadati</taxon>
        <taxon>Bacteroidota</taxon>
        <taxon>Flavobacteriia</taxon>
        <taxon>Flavobacteriales</taxon>
        <taxon>Flavobacteriaceae</taxon>
        <taxon>Maribacter</taxon>
    </lineage>
</organism>
<dbReference type="InterPro" id="IPR017853">
    <property type="entry name" value="GH"/>
</dbReference>
<accession>A0A1I6JRV3</accession>
<evidence type="ECO:0000259" key="2">
    <source>
        <dbReference type="Pfam" id="PF02638"/>
    </source>
</evidence>
<dbReference type="PANTHER" id="PTHR43405">
    <property type="entry name" value="GLYCOSYL HYDROLASE DIGH"/>
    <property type="match status" value="1"/>
</dbReference>
<proteinExistence type="predicted"/>
<dbReference type="SUPFAM" id="SSF51445">
    <property type="entry name" value="(Trans)glycosidases"/>
    <property type="match status" value="1"/>
</dbReference>
<dbReference type="STRING" id="440514.SAMN04488010_2914"/>
<dbReference type="EMBL" id="FOYX01000003">
    <property type="protein sequence ID" value="SFR81685.1"/>
    <property type="molecule type" value="Genomic_DNA"/>
</dbReference>
<dbReference type="RefSeq" id="WP_091903956.1">
    <property type="nucleotide sequence ID" value="NZ_FOYX01000003.1"/>
</dbReference>
<protein>
    <submittedName>
        <fullName evidence="3">Uncharacterized lipoprotein YddW, UPF0748 family</fullName>
    </submittedName>
</protein>
<dbReference type="Pfam" id="PF02638">
    <property type="entry name" value="GHL10"/>
    <property type="match status" value="1"/>
</dbReference>
<evidence type="ECO:0000313" key="4">
    <source>
        <dbReference type="Proteomes" id="UP000199462"/>
    </source>
</evidence>
<dbReference type="Proteomes" id="UP000199462">
    <property type="component" value="Unassembled WGS sequence"/>
</dbReference>